<reference evidence="2 3" key="1">
    <citation type="journal article" date="2015" name="Genome Biol. Evol.">
        <title>Phylogenomic analyses indicate that early fungi evolved digesting cell walls of algal ancestors of land plants.</title>
        <authorList>
            <person name="Chang Y."/>
            <person name="Wang S."/>
            <person name="Sekimoto S."/>
            <person name="Aerts A.L."/>
            <person name="Choi C."/>
            <person name="Clum A."/>
            <person name="LaButti K.M."/>
            <person name="Lindquist E.A."/>
            <person name="Yee Ngan C."/>
            <person name="Ohm R.A."/>
            <person name="Salamov A.A."/>
            <person name="Grigoriev I.V."/>
            <person name="Spatafora J.W."/>
            <person name="Berbee M.L."/>
        </authorList>
    </citation>
    <scope>NUCLEOTIDE SEQUENCE [LARGE SCALE GENOMIC DNA]</scope>
    <source>
        <strain evidence="2 3">NRRL 28638</strain>
    </source>
</reference>
<keyword evidence="1" id="KW-1133">Transmembrane helix</keyword>
<accession>A0A137NY71</accession>
<gene>
    <name evidence="2" type="ORF">CONCODRAFT_10232</name>
</gene>
<keyword evidence="1" id="KW-0472">Membrane</keyword>
<feature type="transmembrane region" description="Helical" evidence="1">
    <location>
        <begin position="20"/>
        <end position="44"/>
    </location>
</feature>
<evidence type="ECO:0000256" key="1">
    <source>
        <dbReference type="SAM" id="Phobius"/>
    </source>
</evidence>
<protein>
    <submittedName>
        <fullName evidence="2">Uncharacterized protein</fullName>
    </submittedName>
</protein>
<organism evidence="2 3">
    <name type="scientific">Conidiobolus coronatus (strain ATCC 28846 / CBS 209.66 / NRRL 28638)</name>
    <name type="common">Delacroixia coronata</name>
    <dbReference type="NCBI Taxonomy" id="796925"/>
    <lineage>
        <taxon>Eukaryota</taxon>
        <taxon>Fungi</taxon>
        <taxon>Fungi incertae sedis</taxon>
        <taxon>Zoopagomycota</taxon>
        <taxon>Entomophthoromycotina</taxon>
        <taxon>Entomophthoromycetes</taxon>
        <taxon>Entomophthorales</taxon>
        <taxon>Ancylistaceae</taxon>
        <taxon>Conidiobolus</taxon>
    </lineage>
</organism>
<sequence length="83" mass="9284">MGQLSVCSSYSLAVMAVERFILVCFNIKFSAIFWLFLLASIWIIQLSCASTCAYYNGNVLAETEAYCTFAPTEFCKPIFVTLV</sequence>
<dbReference type="EMBL" id="KQ964621">
    <property type="protein sequence ID" value="KXN67662.1"/>
    <property type="molecule type" value="Genomic_DNA"/>
</dbReference>
<dbReference type="OrthoDB" id="5962323at2759"/>
<evidence type="ECO:0000313" key="2">
    <source>
        <dbReference type="EMBL" id="KXN67662.1"/>
    </source>
</evidence>
<evidence type="ECO:0000313" key="3">
    <source>
        <dbReference type="Proteomes" id="UP000070444"/>
    </source>
</evidence>
<keyword evidence="3" id="KW-1185">Reference proteome</keyword>
<dbReference type="Gene3D" id="1.20.1070.10">
    <property type="entry name" value="Rhodopsin 7-helix transmembrane proteins"/>
    <property type="match status" value="1"/>
</dbReference>
<dbReference type="AlphaFoldDB" id="A0A137NY71"/>
<proteinExistence type="predicted"/>
<keyword evidence="1" id="KW-0812">Transmembrane</keyword>
<dbReference type="SUPFAM" id="SSF81321">
    <property type="entry name" value="Family A G protein-coupled receptor-like"/>
    <property type="match status" value="1"/>
</dbReference>
<dbReference type="Proteomes" id="UP000070444">
    <property type="component" value="Unassembled WGS sequence"/>
</dbReference>
<name>A0A137NY71_CONC2</name>